<accession>A0A8T2SCK4</accession>
<dbReference type="GO" id="GO:0005675">
    <property type="term" value="C:transcription factor TFIIH holo complex"/>
    <property type="evidence" value="ECO:0007669"/>
    <property type="project" value="UniProtKB-UniRule"/>
</dbReference>
<dbReference type="GO" id="GO:0000439">
    <property type="term" value="C:transcription factor TFIIH core complex"/>
    <property type="evidence" value="ECO:0007669"/>
    <property type="project" value="UniProtKB-UniRule"/>
</dbReference>
<dbReference type="GO" id="GO:0006355">
    <property type="term" value="P:regulation of DNA-templated transcription"/>
    <property type="evidence" value="ECO:0007669"/>
    <property type="project" value="InterPro"/>
</dbReference>
<evidence type="ECO:0000256" key="8">
    <source>
        <dbReference type="ARBA" id="ARBA00023163"/>
    </source>
</evidence>
<dbReference type="EMBL" id="CM035426">
    <property type="protein sequence ID" value="KAH7315770.1"/>
    <property type="molecule type" value="Genomic_DNA"/>
</dbReference>
<dbReference type="Pfam" id="PF03850">
    <property type="entry name" value="Tfb4"/>
    <property type="match status" value="1"/>
</dbReference>
<keyword evidence="5 11" id="KW-0863">Zinc-finger</keyword>
<keyword evidence="6 11" id="KW-0862">Zinc</keyword>
<comment type="subunit">
    <text evidence="11">Component of the 7-subunit TFIIH core complex composed of XPB, XPD, TFB1/GTF2H1, GTF2H2/P44, TFB4/GTF2H3, TFB2/GTF2H4 and TFB5/GTF2H5, which is active in NER. The core complex associates with the 3-subunit CDK-activating kinase (CAK) module composed of CYCH1/cyclin H1, CDKD and MAT1/At4g30820 to form the 10-subunit holoenzyme (holo-TFIIH) active in transcription.</text>
</comment>
<dbReference type="OrthoDB" id="17307at2759"/>
<organism evidence="12 13">
    <name type="scientific">Ceratopteris richardii</name>
    <name type="common">Triangle waterfern</name>
    <dbReference type="NCBI Taxonomy" id="49495"/>
    <lineage>
        <taxon>Eukaryota</taxon>
        <taxon>Viridiplantae</taxon>
        <taxon>Streptophyta</taxon>
        <taxon>Embryophyta</taxon>
        <taxon>Tracheophyta</taxon>
        <taxon>Polypodiopsida</taxon>
        <taxon>Polypodiidae</taxon>
        <taxon>Polypodiales</taxon>
        <taxon>Pteridineae</taxon>
        <taxon>Pteridaceae</taxon>
        <taxon>Parkerioideae</taxon>
        <taxon>Ceratopteris</taxon>
    </lineage>
</organism>
<evidence type="ECO:0000256" key="4">
    <source>
        <dbReference type="ARBA" id="ARBA00022763"/>
    </source>
</evidence>
<dbReference type="InterPro" id="IPR036465">
    <property type="entry name" value="vWFA_dom_sf"/>
</dbReference>
<evidence type="ECO:0000256" key="9">
    <source>
        <dbReference type="ARBA" id="ARBA00023204"/>
    </source>
</evidence>
<keyword evidence="8 11" id="KW-0804">Transcription</keyword>
<proteinExistence type="inferred from homology"/>
<dbReference type="Proteomes" id="UP000825935">
    <property type="component" value="Chromosome 21"/>
</dbReference>
<evidence type="ECO:0000256" key="2">
    <source>
        <dbReference type="ARBA" id="ARBA00005273"/>
    </source>
</evidence>
<comment type="caution">
    <text evidence="12">The sequence shown here is derived from an EMBL/GenBank/DDBJ whole genome shotgun (WGS) entry which is preliminary data.</text>
</comment>
<keyword evidence="7 11" id="KW-0805">Transcription regulation</keyword>
<keyword evidence="13" id="KW-1185">Reference proteome</keyword>
<comment type="function">
    <text evidence="11">Component of the general transcription and DNA repair factor IIH (TFIIH) core complex, which is involved in general and transcription-coupled nucleotide excision repair (NER) of damaged DNA and, when complexed to CAK, in RNA transcription by RNA polymerase II. In NER, TFIIH acts by opening DNA around the lesion to allow the excision of the damaged oligonucleotide and its replacement by a new DNA fragment. In transcription, TFIIH has an essential role in transcription initiation. When the pre-initiation complex (PIC) has been established, TFIIH is required for promoter opening and promoter escape. Phosphorylation of the C-terminal tail (CTD) of the largest subunit of RNA polymerase II by the kinase module CAK controls the initiation of transcription.</text>
</comment>
<dbReference type="OMA" id="QGCDITS"/>
<comment type="subcellular location">
    <subcellularLocation>
        <location evidence="1 11">Nucleus</location>
    </subcellularLocation>
</comment>
<dbReference type="Gene3D" id="3.40.50.410">
    <property type="entry name" value="von Willebrand factor, type A domain"/>
    <property type="match status" value="1"/>
</dbReference>
<name>A0A8T2SCK4_CERRI</name>
<keyword evidence="3 11" id="KW-0479">Metal-binding</keyword>
<evidence type="ECO:0000256" key="11">
    <source>
        <dbReference type="RuleBase" id="RU368090"/>
    </source>
</evidence>
<evidence type="ECO:0000256" key="5">
    <source>
        <dbReference type="ARBA" id="ARBA00022771"/>
    </source>
</evidence>
<dbReference type="InterPro" id="IPR004600">
    <property type="entry name" value="TFIIH_Tfb4/GTF2H3"/>
</dbReference>
<comment type="similarity">
    <text evidence="2 11">Belongs to the TFB4 family.</text>
</comment>
<evidence type="ECO:0000256" key="7">
    <source>
        <dbReference type="ARBA" id="ARBA00023015"/>
    </source>
</evidence>
<evidence type="ECO:0000256" key="1">
    <source>
        <dbReference type="ARBA" id="ARBA00004123"/>
    </source>
</evidence>
<reference evidence="12" key="1">
    <citation type="submission" date="2021-08" db="EMBL/GenBank/DDBJ databases">
        <title>WGS assembly of Ceratopteris richardii.</title>
        <authorList>
            <person name="Marchant D.B."/>
            <person name="Chen G."/>
            <person name="Jenkins J."/>
            <person name="Shu S."/>
            <person name="Leebens-Mack J."/>
            <person name="Grimwood J."/>
            <person name="Schmutz J."/>
            <person name="Soltis P."/>
            <person name="Soltis D."/>
            <person name="Chen Z.-H."/>
        </authorList>
    </citation>
    <scope>NUCLEOTIDE SEQUENCE</scope>
    <source>
        <strain evidence="12">Whitten #5841</strain>
        <tissue evidence="12">Leaf</tissue>
    </source>
</reference>
<protein>
    <recommendedName>
        <fullName evidence="11">General transcription and DNA repair factor IIH subunit TFB4</fullName>
    </recommendedName>
    <alternativeName>
        <fullName evidence="11">RNA polymerase II transcription factor B subunit 4</fullName>
    </alternativeName>
</protein>
<dbReference type="PANTHER" id="PTHR12831:SF0">
    <property type="entry name" value="GENERAL TRANSCRIPTION FACTOR IIH SUBUNIT 3"/>
    <property type="match status" value="1"/>
</dbReference>
<gene>
    <name evidence="12" type="ORF">KP509_21G064700</name>
</gene>
<dbReference type="GO" id="GO:0006289">
    <property type="term" value="P:nucleotide-excision repair"/>
    <property type="evidence" value="ECO:0007669"/>
    <property type="project" value="UniProtKB-UniRule"/>
</dbReference>
<keyword evidence="4 11" id="KW-0227">DNA damage</keyword>
<dbReference type="AlphaFoldDB" id="A0A8T2SCK4"/>
<dbReference type="GO" id="GO:0008270">
    <property type="term" value="F:zinc ion binding"/>
    <property type="evidence" value="ECO:0007669"/>
    <property type="project" value="UniProtKB-KW"/>
</dbReference>
<evidence type="ECO:0000313" key="13">
    <source>
        <dbReference type="Proteomes" id="UP000825935"/>
    </source>
</evidence>
<keyword evidence="9 11" id="KW-0234">DNA repair</keyword>
<evidence type="ECO:0000256" key="6">
    <source>
        <dbReference type="ARBA" id="ARBA00022833"/>
    </source>
</evidence>
<keyword evidence="10 11" id="KW-0539">Nucleus</keyword>
<dbReference type="PANTHER" id="PTHR12831">
    <property type="entry name" value="TRANSCRIPTION INITIATION FACTOR IIH TFIIH , POLYPEPTIDE 3-RELATED"/>
    <property type="match status" value="1"/>
</dbReference>
<evidence type="ECO:0000256" key="10">
    <source>
        <dbReference type="ARBA" id="ARBA00023242"/>
    </source>
</evidence>
<dbReference type="SUPFAM" id="SSF53300">
    <property type="entry name" value="vWA-like"/>
    <property type="match status" value="1"/>
</dbReference>
<evidence type="ECO:0000313" key="12">
    <source>
        <dbReference type="EMBL" id="KAH7315770.1"/>
    </source>
</evidence>
<evidence type="ECO:0000256" key="3">
    <source>
        <dbReference type="ARBA" id="ARBA00022723"/>
    </source>
</evidence>
<sequence length="300" mass="33081">MAKSNDIGQDDVSQVVILLDVNPYFWGRKSIESGSSGLTFNQFMQSVVLFVNSILLLNNLNEAAVVAFGTRSCRFVFNSKLQGRNDKLHSSPSSRLLKHIDEFLNTEDALPTSMEQTNINESSLLSGALSLALCYIQRTLKSGQPHPQPRVLCLQCKSDAPQQYVAIMNAVFSAQRSMIPIDTCAVGTEHSAFLQQAAHITGGIYMKPSMPEGIFQYLTVVFATDLHSRRFLQLPRPAGVDFRASCFCHKKTIDMGYICSVCLSIFCKKRSSCSTCGANFSQRQPTSIGLKRKSATITLS</sequence>